<protein>
    <submittedName>
        <fullName evidence="2">T9SS type B sorting domain-containing protein</fullName>
    </submittedName>
</protein>
<accession>A0ABW3B2A8</accession>
<evidence type="ECO:0000313" key="2">
    <source>
        <dbReference type="EMBL" id="MFD0797255.1"/>
    </source>
</evidence>
<dbReference type="RefSeq" id="WP_379933448.1">
    <property type="nucleotide sequence ID" value="NZ_JBHTHY010000004.1"/>
</dbReference>
<evidence type="ECO:0000313" key="3">
    <source>
        <dbReference type="Proteomes" id="UP001597012"/>
    </source>
</evidence>
<feature type="signal peptide" evidence="1">
    <location>
        <begin position="1"/>
        <end position="21"/>
    </location>
</feature>
<name>A0ABW3B2A8_9FLAO</name>
<keyword evidence="1" id="KW-0732">Signal</keyword>
<reference evidence="3" key="1">
    <citation type="journal article" date="2019" name="Int. J. Syst. Evol. Microbiol.">
        <title>The Global Catalogue of Microorganisms (GCM) 10K type strain sequencing project: providing services to taxonomists for standard genome sequencing and annotation.</title>
        <authorList>
            <consortium name="The Broad Institute Genomics Platform"/>
            <consortium name="The Broad Institute Genome Sequencing Center for Infectious Disease"/>
            <person name="Wu L."/>
            <person name="Ma J."/>
        </authorList>
    </citation>
    <scope>NUCLEOTIDE SEQUENCE [LARGE SCALE GENOMIC DNA]</scope>
    <source>
        <strain evidence="3">CCUG 61948</strain>
    </source>
</reference>
<keyword evidence="3" id="KW-1185">Reference proteome</keyword>
<dbReference type="InterPro" id="IPR026341">
    <property type="entry name" value="T9SS_type_B"/>
</dbReference>
<dbReference type="NCBIfam" id="TIGR04131">
    <property type="entry name" value="Bac_Flav_CTERM"/>
    <property type="match status" value="1"/>
</dbReference>
<evidence type="ECO:0000256" key="1">
    <source>
        <dbReference type="SAM" id="SignalP"/>
    </source>
</evidence>
<gene>
    <name evidence="2" type="ORF">ACFQZJ_07275</name>
</gene>
<dbReference type="Proteomes" id="UP001597012">
    <property type="component" value="Unassembled WGS sequence"/>
</dbReference>
<dbReference type="InterPro" id="IPR013783">
    <property type="entry name" value="Ig-like_fold"/>
</dbReference>
<sequence length="486" mass="53643">MQRKLLFILFLIVGNCLYAHAQDCTEISYPLTGANEIPVDATITWPALQGINGYLLSIGTTPGGTEIENGLSLGLVNSYKPPLGFPENTRVYVSLSVIQFTTIPQLCSQISFVTTNVTTPPPCTVLTAPDNEASYVTVVTDIIWEYAPTATGYLLSIGTTSGGTDILNDFNVGNVLSYDPPEDLPQGTQIFIKVTPVNENGSLGNCTEESFFTGPGFDICEPIIDEETGETILTKPNITFPSLVGICSDELPYIITSNDVGDGYRWYKTNVGEPETLISEERSAAIVEPGKYILEVYNIINYLGIDWECASTQLVTLVASEAATIDTIEKELLLTGERQITIYASGDGDYEYALDNENGPYQDSPVFENIQAGEHVAYVRDKNGCGTTQRTVDRDISSEDFPNFFTPNGDGYNDFWNFVPPPENFGITLERIYIFDRYGTLIKQMDADSQGWDGTFNGRQIPSSDYWFRATFDNQQKVSGHFTLKR</sequence>
<feature type="chain" id="PRO_5045693424" evidence="1">
    <location>
        <begin position="22"/>
        <end position="486"/>
    </location>
</feature>
<comment type="caution">
    <text evidence="2">The sequence shown here is derived from an EMBL/GenBank/DDBJ whole genome shotgun (WGS) entry which is preliminary data.</text>
</comment>
<dbReference type="EMBL" id="JBHTHY010000004">
    <property type="protein sequence ID" value="MFD0797255.1"/>
    <property type="molecule type" value="Genomic_DNA"/>
</dbReference>
<organism evidence="2 3">
    <name type="scientific">Maribacter chungangensis</name>
    <dbReference type="NCBI Taxonomy" id="1069117"/>
    <lineage>
        <taxon>Bacteria</taxon>
        <taxon>Pseudomonadati</taxon>
        <taxon>Bacteroidota</taxon>
        <taxon>Flavobacteriia</taxon>
        <taxon>Flavobacteriales</taxon>
        <taxon>Flavobacteriaceae</taxon>
        <taxon>Maribacter</taxon>
    </lineage>
</organism>
<dbReference type="Pfam" id="PF13585">
    <property type="entry name" value="CHU_C"/>
    <property type="match status" value="1"/>
</dbReference>
<proteinExistence type="predicted"/>
<dbReference type="Gene3D" id="2.60.40.10">
    <property type="entry name" value="Immunoglobulins"/>
    <property type="match status" value="1"/>
</dbReference>